<evidence type="ECO:0000256" key="1">
    <source>
        <dbReference type="ARBA" id="ARBA00004952"/>
    </source>
</evidence>
<dbReference type="FunFam" id="3.20.20.70:FF:000076">
    <property type="entry name" value="Nicotinate phosphoribosyltransferase"/>
    <property type="match status" value="1"/>
</dbReference>
<gene>
    <name evidence="11" type="ORF">STRIP9103_03492</name>
</gene>
<dbReference type="Proteomes" id="UP000010411">
    <property type="component" value="Unassembled WGS sequence"/>
</dbReference>
<dbReference type="GO" id="GO:0004516">
    <property type="term" value="F:nicotinate phosphoribosyltransferase activity"/>
    <property type="evidence" value="ECO:0007669"/>
    <property type="project" value="UniProtKB-UniRule"/>
</dbReference>
<dbReference type="EMBL" id="AEJC01000619">
    <property type="protein sequence ID" value="EKX61122.1"/>
    <property type="molecule type" value="Genomic_DNA"/>
</dbReference>
<evidence type="ECO:0000256" key="3">
    <source>
        <dbReference type="ARBA" id="ARBA00013236"/>
    </source>
</evidence>
<evidence type="ECO:0000313" key="12">
    <source>
        <dbReference type="Proteomes" id="UP000010411"/>
    </source>
</evidence>
<evidence type="ECO:0000256" key="4">
    <source>
        <dbReference type="ARBA" id="ARBA00022553"/>
    </source>
</evidence>
<comment type="similarity">
    <text evidence="2 9">Belongs to the NAPRTase family.</text>
</comment>
<dbReference type="NCBIfam" id="NF009131">
    <property type="entry name" value="PRK12484.1"/>
    <property type="match status" value="1"/>
</dbReference>
<proteinExistence type="inferred from homology"/>
<dbReference type="UniPathway" id="UPA00253">
    <property type="reaction ID" value="UER00457"/>
</dbReference>
<dbReference type="SUPFAM" id="SSF54675">
    <property type="entry name" value="Nicotinate/Quinolinate PRTase N-terminal domain-like"/>
    <property type="match status" value="1"/>
</dbReference>
<comment type="function">
    <text evidence="9">Catalyzes the first step in the biosynthesis of NAD from nicotinic acid, the ATP-dependent synthesis of beta-nicotinate D-ribonucleotide from nicotinate and 5-phospho-D-ribose 1-phosphate.</text>
</comment>
<evidence type="ECO:0000313" key="11">
    <source>
        <dbReference type="EMBL" id="EKX61122.1"/>
    </source>
</evidence>
<keyword evidence="6 9" id="KW-0662">Pyridine nucleotide biosynthesis</keyword>
<accession>L1KKJ1</accession>
<dbReference type="Gene3D" id="3.20.140.10">
    <property type="entry name" value="nicotinate phosphoribosyltransferase"/>
    <property type="match status" value="1"/>
</dbReference>
<keyword evidence="12" id="KW-1185">Reference proteome</keyword>
<evidence type="ECO:0000256" key="2">
    <source>
        <dbReference type="ARBA" id="ARBA00010897"/>
    </source>
</evidence>
<dbReference type="NCBIfam" id="NF006698">
    <property type="entry name" value="PRK09243.1-5"/>
    <property type="match status" value="1"/>
</dbReference>
<evidence type="ECO:0000256" key="7">
    <source>
        <dbReference type="ARBA" id="ARBA00022679"/>
    </source>
</evidence>
<dbReference type="AlphaFoldDB" id="L1KKJ1"/>
<dbReference type="InterPro" id="IPR006405">
    <property type="entry name" value="Nic_PRibTrfase_pncB"/>
</dbReference>
<dbReference type="EC" id="6.3.4.21" evidence="3 9"/>
<feature type="domain" description="Nicotinate phosphoribosyltransferase N-terminal" evidence="10">
    <location>
        <begin position="146"/>
        <end position="270"/>
    </location>
</feature>
<keyword evidence="11" id="KW-0328">Glycosyltransferase</keyword>
<comment type="catalytic activity">
    <reaction evidence="8 9">
        <text>5-phospho-alpha-D-ribose 1-diphosphate + nicotinate + ATP + H2O = nicotinate beta-D-ribonucleotide + ADP + phosphate + diphosphate</text>
        <dbReference type="Rhea" id="RHEA:36163"/>
        <dbReference type="ChEBI" id="CHEBI:15377"/>
        <dbReference type="ChEBI" id="CHEBI:30616"/>
        <dbReference type="ChEBI" id="CHEBI:32544"/>
        <dbReference type="ChEBI" id="CHEBI:33019"/>
        <dbReference type="ChEBI" id="CHEBI:43474"/>
        <dbReference type="ChEBI" id="CHEBI:57502"/>
        <dbReference type="ChEBI" id="CHEBI:58017"/>
        <dbReference type="ChEBI" id="CHEBI:456216"/>
        <dbReference type="EC" id="6.3.4.21"/>
    </reaction>
</comment>
<organism evidence="11 12">
    <name type="scientific">Streptomyces ipomoeae 91-03</name>
    <dbReference type="NCBI Taxonomy" id="698759"/>
    <lineage>
        <taxon>Bacteria</taxon>
        <taxon>Bacillati</taxon>
        <taxon>Actinomycetota</taxon>
        <taxon>Actinomycetes</taxon>
        <taxon>Kitasatosporales</taxon>
        <taxon>Streptomycetaceae</taxon>
        <taxon>Streptomyces</taxon>
    </lineage>
</organism>
<evidence type="ECO:0000256" key="8">
    <source>
        <dbReference type="ARBA" id="ARBA00048668"/>
    </source>
</evidence>
<keyword evidence="4" id="KW-0597">Phosphoprotein</keyword>
<dbReference type="GO" id="GO:0034355">
    <property type="term" value="P:NAD+ biosynthetic process via the salvage pathway"/>
    <property type="evidence" value="ECO:0007669"/>
    <property type="project" value="TreeGrafter"/>
</dbReference>
<reference evidence="11 12" key="1">
    <citation type="submission" date="2012-11" db="EMBL/GenBank/DDBJ databases">
        <authorList>
            <person name="Huguet-Tapia J.C."/>
            <person name="Durkin A.S."/>
            <person name="Pettis G.S."/>
            <person name="Badger J.H."/>
        </authorList>
    </citation>
    <scope>NUCLEOTIDE SEQUENCE [LARGE SCALE GENOMIC DNA]</scope>
    <source>
        <strain evidence="11 12">91-03</strain>
    </source>
</reference>
<dbReference type="GO" id="GO:0005829">
    <property type="term" value="C:cytosol"/>
    <property type="evidence" value="ECO:0007669"/>
    <property type="project" value="TreeGrafter"/>
</dbReference>
<keyword evidence="5 9" id="KW-0436">Ligase</keyword>
<dbReference type="InterPro" id="IPR013785">
    <property type="entry name" value="Aldolase_TIM"/>
</dbReference>
<dbReference type="NCBIfam" id="TIGR01513">
    <property type="entry name" value="NAPRTase_put"/>
    <property type="match status" value="1"/>
</dbReference>
<sequence>MHGLYVALHLLACSAGDDRATLVVDVEHEFGGLVLRVPEVRLEDIRHIAHEVHRVVVDDRHPRHVGLGYGEDLLRRLGLLDLDGCGCRHTAHAATTGGCSHKRGPVTWGPPRNAPGNRQIDEMGVRSVVMNTADLGLPVDVPSTALFTDHYELTMLQAALKAGTAERRSVFEVFTRRLPEGRRYGVVAGTGRVLDAVENFRFDPDVLGFLRERSIVNAETLDWLAGYRFGGDVWGYREGEVYFPGSPIMRVEGSFAECVLLETVILSILNHDSAIAAAASRMSSAAGERPLIEMGARRTHELAAVAASRAAYIGGFASTSDLAAGFRYGIPTVGTSAHAFTLLHDRERDAFQAQVDSLGRNTTLLVDTYDVAEAVRTAVEIAGPELGAVRIDSGDLLLVAHRVRQQLDALGAADTRIIVTSDLDEYAIASLAAAPVDAYGVGTQLVTGSGHPTCSMVYKLVARAESADPTAPLVPVAKKSTGGKTSIGGRKWAARRPDEHGVAEAEVVGTGPLPEELKDHQLLVPLIKDGRVLSREPLDVVRDRHAAARAKLPLSATQLSRGEPVIPTEYA</sequence>
<evidence type="ECO:0000256" key="9">
    <source>
        <dbReference type="RuleBase" id="RU365100"/>
    </source>
</evidence>
<comment type="pathway">
    <text evidence="1 9">Cofactor biosynthesis; NAD(+) biosynthesis; nicotinate D-ribonucleotide from nicotinate: step 1/1.</text>
</comment>
<dbReference type="InterPro" id="IPR040727">
    <property type="entry name" value="NAPRTase_N"/>
</dbReference>
<comment type="PTM">
    <text evidence="9">Transiently phosphorylated on a His residue during the reaction cycle. Phosphorylation strongly increases the affinity for substrates and increases the rate of nicotinate D-ribonucleotide production. Dephosphorylation regenerates the low-affinity form of the enzyme, leading to product release.</text>
</comment>
<dbReference type="InterPro" id="IPR007229">
    <property type="entry name" value="Nic_PRibTrfase-Fam"/>
</dbReference>
<dbReference type="SUPFAM" id="SSF51690">
    <property type="entry name" value="Nicotinate/Quinolinate PRTase C-terminal domain-like"/>
    <property type="match status" value="1"/>
</dbReference>
<dbReference type="InterPro" id="IPR036068">
    <property type="entry name" value="Nicotinate_pribotase-like_C"/>
</dbReference>
<evidence type="ECO:0000256" key="5">
    <source>
        <dbReference type="ARBA" id="ARBA00022598"/>
    </source>
</evidence>
<evidence type="ECO:0000259" key="10">
    <source>
        <dbReference type="Pfam" id="PF17767"/>
    </source>
</evidence>
<evidence type="ECO:0000256" key="6">
    <source>
        <dbReference type="ARBA" id="ARBA00022642"/>
    </source>
</evidence>
<comment type="caution">
    <text evidence="11">The sequence shown here is derived from an EMBL/GenBank/DDBJ whole genome shotgun (WGS) entry which is preliminary data.</text>
</comment>
<dbReference type="Pfam" id="PF17767">
    <property type="entry name" value="NAPRTase_N"/>
    <property type="match status" value="1"/>
</dbReference>
<dbReference type="Gene3D" id="3.20.20.70">
    <property type="entry name" value="Aldolase class I"/>
    <property type="match status" value="1"/>
</dbReference>
<dbReference type="PANTHER" id="PTHR11098:SF8">
    <property type="entry name" value="NICOTINATE PHOSPHORIBOSYLTRANSFERASE PNCB1"/>
    <property type="match status" value="1"/>
</dbReference>
<keyword evidence="7 9" id="KW-0808">Transferase</keyword>
<dbReference type="PANTHER" id="PTHR11098">
    <property type="entry name" value="NICOTINATE PHOSPHORIBOSYLTRANSFERASE"/>
    <property type="match status" value="1"/>
</dbReference>
<protein>
    <recommendedName>
        <fullName evidence="3 9">Nicotinate phosphoribosyltransferase</fullName>
        <ecNumber evidence="3 9">6.3.4.21</ecNumber>
    </recommendedName>
</protein>
<dbReference type="PATRIC" id="fig|698759.3.peg.8160"/>
<dbReference type="GO" id="GO:0047280">
    <property type="term" value="F:nicotinamide phosphoribosyltransferase activity"/>
    <property type="evidence" value="ECO:0007669"/>
    <property type="project" value="UniProtKB-ARBA"/>
</dbReference>
<name>L1KKJ1_9ACTN</name>